<dbReference type="OrthoDB" id="9815697at2"/>
<evidence type="ECO:0000313" key="3">
    <source>
        <dbReference type="Proteomes" id="UP000439780"/>
    </source>
</evidence>
<dbReference type="Gene3D" id="1.10.260.40">
    <property type="entry name" value="lambda repressor-like DNA-binding domains"/>
    <property type="match status" value="1"/>
</dbReference>
<feature type="domain" description="HTH cro/C1-type" evidence="1">
    <location>
        <begin position="22"/>
        <end position="76"/>
    </location>
</feature>
<dbReference type="CDD" id="cd00093">
    <property type="entry name" value="HTH_XRE"/>
    <property type="match status" value="1"/>
</dbReference>
<dbReference type="PROSITE" id="PS50943">
    <property type="entry name" value="HTH_CROC1"/>
    <property type="match status" value="1"/>
</dbReference>
<dbReference type="Pfam" id="PF01381">
    <property type="entry name" value="HTH_3"/>
    <property type="match status" value="1"/>
</dbReference>
<keyword evidence="3" id="KW-1185">Reference proteome</keyword>
<dbReference type="EMBL" id="WTYA01000011">
    <property type="protein sequence ID" value="MXP29823.1"/>
    <property type="molecule type" value="Genomic_DNA"/>
</dbReference>
<protein>
    <submittedName>
        <fullName evidence="2">Helix-turn-helix domain-containing protein</fullName>
    </submittedName>
</protein>
<dbReference type="AlphaFoldDB" id="A0A845AKX8"/>
<evidence type="ECO:0000313" key="2">
    <source>
        <dbReference type="EMBL" id="MXP29823.1"/>
    </source>
</evidence>
<accession>A0A845AKX8</accession>
<dbReference type="Proteomes" id="UP000439780">
    <property type="component" value="Unassembled WGS sequence"/>
</dbReference>
<comment type="caution">
    <text evidence="2">The sequence shown here is derived from an EMBL/GenBank/DDBJ whole genome shotgun (WGS) entry which is preliminary data.</text>
</comment>
<sequence>MVRRLTTPGFRDDRYRQLIANLAARRAELGMSQQQLGDKLGLHRQFISRVELGERRLDVVELVDIARALDLDPAEVVAAIPLDRRSQAINPQETGS</sequence>
<evidence type="ECO:0000259" key="1">
    <source>
        <dbReference type="PROSITE" id="PS50943"/>
    </source>
</evidence>
<reference evidence="2 3" key="1">
    <citation type="submission" date="2019-12" db="EMBL/GenBank/DDBJ databases">
        <title>Genomic-based taxomic classification of the family Erythrobacteraceae.</title>
        <authorList>
            <person name="Xu L."/>
        </authorList>
    </citation>
    <scope>NUCLEOTIDE SEQUENCE [LARGE SCALE GENOMIC DNA]</scope>
    <source>
        <strain evidence="2 3">KEMB 9005-328</strain>
    </source>
</reference>
<proteinExistence type="predicted"/>
<dbReference type="InterPro" id="IPR001387">
    <property type="entry name" value="Cro/C1-type_HTH"/>
</dbReference>
<gene>
    <name evidence="2" type="ORF">GRI58_13495</name>
</gene>
<organism evidence="2 3">
    <name type="scientific">Qipengyuania algicida</name>
    <dbReference type="NCBI Taxonomy" id="1836209"/>
    <lineage>
        <taxon>Bacteria</taxon>
        <taxon>Pseudomonadati</taxon>
        <taxon>Pseudomonadota</taxon>
        <taxon>Alphaproteobacteria</taxon>
        <taxon>Sphingomonadales</taxon>
        <taxon>Erythrobacteraceae</taxon>
        <taxon>Qipengyuania</taxon>
    </lineage>
</organism>
<dbReference type="InterPro" id="IPR010982">
    <property type="entry name" value="Lambda_DNA-bd_dom_sf"/>
</dbReference>
<name>A0A845AKX8_9SPHN</name>
<dbReference type="SMART" id="SM00530">
    <property type="entry name" value="HTH_XRE"/>
    <property type="match status" value="1"/>
</dbReference>
<dbReference type="GO" id="GO:0003677">
    <property type="term" value="F:DNA binding"/>
    <property type="evidence" value="ECO:0007669"/>
    <property type="project" value="InterPro"/>
</dbReference>
<dbReference type="SUPFAM" id="SSF47413">
    <property type="entry name" value="lambda repressor-like DNA-binding domains"/>
    <property type="match status" value="1"/>
</dbReference>